<proteinExistence type="predicted"/>
<evidence type="ECO:0000313" key="2">
    <source>
        <dbReference type="Proteomes" id="UP001604267"/>
    </source>
</evidence>
<name>A0ABW7BF74_9ACTN</name>
<gene>
    <name evidence="1" type="ORF">ACGFZB_28780</name>
</gene>
<sequence length="64" mass="7149">MSRINIYETTTGNSRLEINLPSLQRGQEDHCFTDGEELMAASAVIELVNHLDNGEALVITRDVF</sequence>
<comment type="caution">
    <text evidence="1">The sequence shown here is derived from an EMBL/GenBank/DDBJ whole genome shotgun (WGS) entry which is preliminary data.</text>
</comment>
<accession>A0ABW7BF74</accession>
<evidence type="ECO:0000313" key="1">
    <source>
        <dbReference type="EMBL" id="MFG3014345.1"/>
    </source>
</evidence>
<dbReference type="RefSeq" id="WP_392820962.1">
    <property type="nucleotide sequence ID" value="NZ_JBICYV010000015.1"/>
</dbReference>
<organism evidence="1 2">
    <name type="scientific">Streptomyces cinerochromogenes</name>
    <dbReference type="NCBI Taxonomy" id="66422"/>
    <lineage>
        <taxon>Bacteria</taxon>
        <taxon>Bacillati</taxon>
        <taxon>Actinomycetota</taxon>
        <taxon>Actinomycetes</taxon>
        <taxon>Kitasatosporales</taxon>
        <taxon>Streptomycetaceae</taxon>
        <taxon>Streptomyces</taxon>
    </lineage>
</organism>
<keyword evidence="2" id="KW-1185">Reference proteome</keyword>
<dbReference type="Proteomes" id="UP001604267">
    <property type="component" value="Unassembled WGS sequence"/>
</dbReference>
<dbReference type="EMBL" id="JBICYV010000015">
    <property type="protein sequence ID" value="MFG3014345.1"/>
    <property type="molecule type" value="Genomic_DNA"/>
</dbReference>
<reference evidence="1 2" key="1">
    <citation type="submission" date="2024-10" db="EMBL/GenBank/DDBJ databases">
        <title>The Natural Products Discovery Center: Release of the First 8490 Sequenced Strains for Exploring Actinobacteria Biosynthetic Diversity.</title>
        <authorList>
            <person name="Kalkreuter E."/>
            <person name="Kautsar S.A."/>
            <person name="Yang D."/>
            <person name="Bader C.D."/>
            <person name="Teijaro C.N."/>
            <person name="Fluegel L."/>
            <person name="Davis C.M."/>
            <person name="Simpson J.R."/>
            <person name="Lauterbach L."/>
            <person name="Steele A.D."/>
            <person name="Gui C."/>
            <person name="Meng S."/>
            <person name="Li G."/>
            <person name="Viehrig K."/>
            <person name="Ye F."/>
            <person name="Su P."/>
            <person name="Kiefer A.F."/>
            <person name="Nichols A."/>
            <person name="Cepeda A.J."/>
            <person name="Yan W."/>
            <person name="Fan B."/>
            <person name="Jiang Y."/>
            <person name="Adhikari A."/>
            <person name="Zheng C.-J."/>
            <person name="Schuster L."/>
            <person name="Cowan T.M."/>
            <person name="Smanski M.J."/>
            <person name="Chevrette M.G."/>
            <person name="De Carvalho L.P.S."/>
            <person name="Shen B."/>
        </authorList>
    </citation>
    <scope>NUCLEOTIDE SEQUENCE [LARGE SCALE GENOMIC DNA]</scope>
    <source>
        <strain evidence="1 2">NPDC048320</strain>
    </source>
</reference>
<protein>
    <submittedName>
        <fullName evidence="1">Uncharacterized protein</fullName>
    </submittedName>
</protein>